<evidence type="ECO:0000313" key="4">
    <source>
        <dbReference type="Proteomes" id="UP000001887"/>
    </source>
</evidence>
<keyword evidence="2" id="KW-0732">Signal</keyword>
<evidence type="ECO:0000313" key="3">
    <source>
        <dbReference type="EMBL" id="ADB16972.1"/>
    </source>
</evidence>
<organism evidence="3 4">
    <name type="scientific">Pirellula staleyi (strain ATCC 27377 / DSM 6068 / ICPB 4128)</name>
    <name type="common">Pirella staleyi</name>
    <dbReference type="NCBI Taxonomy" id="530564"/>
    <lineage>
        <taxon>Bacteria</taxon>
        <taxon>Pseudomonadati</taxon>
        <taxon>Planctomycetota</taxon>
        <taxon>Planctomycetia</taxon>
        <taxon>Pirellulales</taxon>
        <taxon>Pirellulaceae</taxon>
        <taxon>Pirellula</taxon>
    </lineage>
</organism>
<dbReference type="Proteomes" id="UP000001887">
    <property type="component" value="Chromosome"/>
</dbReference>
<gene>
    <name evidence="3" type="ordered locus">Psta_2302</name>
</gene>
<evidence type="ECO:0000256" key="1">
    <source>
        <dbReference type="SAM" id="MobiDB-lite"/>
    </source>
</evidence>
<dbReference type="KEGG" id="psl:Psta_2302"/>
<proteinExistence type="predicted"/>
<dbReference type="HOGENOM" id="CLU_1389106_0_0_0"/>
<feature type="chain" id="PRO_5003036182" evidence="2">
    <location>
        <begin position="24"/>
        <end position="196"/>
    </location>
</feature>
<feature type="signal peptide" evidence="2">
    <location>
        <begin position="1"/>
        <end position="23"/>
    </location>
</feature>
<evidence type="ECO:0000256" key="2">
    <source>
        <dbReference type="SAM" id="SignalP"/>
    </source>
</evidence>
<name>D2R3L8_PIRSD</name>
<accession>D2R3L8</accession>
<dbReference type="OrthoDB" id="9911849at2"/>
<dbReference type="EMBL" id="CP001848">
    <property type="protein sequence ID" value="ADB16972.1"/>
    <property type="molecule type" value="Genomic_DNA"/>
</dbReference>
<protein>
    <submittedName>
        <fullName evidence="3">Uncharacterized protein</fullName>
    </submittedName>
</protein>
<feature type="region of interest" description="Disordered" evidence="1">
    <location>
        <begin position="177"/>
        <end position="196"/>
    </location>
</feature>
<sequence length="196" mass="20844" precursor="true">MRLGFAAWTAMAVVAFVVSSAQAERVTRSAGCTDTVAPSCGLAGPTACATGHCGNGACGSCGSGHCATGHCATGHCGGGLFGDGCGNGCRGGHCGRGCKSNYDGLDRYFNCGCNGSYNYPVPPLYTYHWPGMYKQVRMTDYHSPWRFPPIKPYTEEPVYQEEMGYYAPTLRPISHQTDLHPTSFGEVESVSSRLSR</sequence>
<keyword evidence="4" id="KW-1185">Reference proteome</keyword>
<reference evidence="3 4" key="1">
    <citation type="journal article" date="2009" name="Stand. Genomic Sci.">
        <title>Complete genome sequence of Pirellula staleyi type strain (ATCC 27377).</title>
        <authorList>
            <person name="Clum A."/>
            <person name="Tindall B.J."/>
            <person name="Sikorski J."/>
            <person name="Ivanova N."/>
            <person name="Mavrommatis K."/>
            <person name="Lucas S."/>
            <person name="Glavina del Rio T."/>
            <person name="Nolan M."/>
            <person name="Chen F."/>
            <person name="Tice H."/>
            <person name="Pitluck S."/>
            <person name="Cheng J.F."/>
            <person name="Chertkov O."/>
            <person name="Brettin T."/>
            <person name="Han C."/>
            <person name="Detter J.C."/>
            <person name="Kuske C."/>
            <person name="Bruce D."/>
            <person name="Goodwin L."/>
            <person name="Ovchinikova G."/>
            <person name="Pati A."/>
            <person name="Mikhailova N."/>
            <person name="Chen A."/>
            <person name="Palaniappan K."/>
            <person name="Land M."/>
            <person name="Hauser L."/>
            <person name="Chang Y.J."/>
            <person name="Jeffries C.D."/>
            <person name="Chain P."/>
            <person name="Rohde M."/>
            <person name="Goker M."/>
            <person name="Bristow J."/>
            <person name="Eisen J.A."/>
            <person name="Markowitz V."/>
            <person name="Hugenholtz P."/>
            <person name="Kyrpides N.C."/>
            <person name="Klenk H.P."/>
            <person name="Lapidus A."/>
        </authorList>
    </citation>
    <scope>NUCLEOTIDE SEQUENCE [LARGE SCALE GENOMIC DNA]</scope>
    <source>
        <strain evidence="4">ATCC 27377 / DSM 6068 / ICPB 4128</strain>
    </source>
</reference>
<dbReference type="AlphaFoldDB" id="D2R3L8"/>